<dbReference type="EMBL" id="GBHO01030600">
    <property type="protein sequence ID" value="JAG13004.1"/>
    <property type="molecule type" value="Transcribed_RNA"/>
</dbReference>
<feature type="non-terminal residue" evidence="1">
    <location>
        <position position="163"/>
    </location>
</feature>
<dbReference type="PANTHER" id="PTHR47331:SF6">
    <property type="entry name" value="DOUBLECORTIN DOMAIN-CONTAINING PROTEIN"/>
    <property type="match status" value="1"/>
</dbReference>
<protein>
    <submittedName>
        <fullName evidence="1">Leucyl/phenylalanyl-tRNA--protein transferase</fullName>
    </submittedName>
</protein>
<accession>A0A0A9WZ29</accession>
<reference evidence="1" key="2">
    <citation type="submission" date="2014-07" db="EMBL/GenBank/DDBJ databases">
        <authorList>
            <person name="Hull J."/>
        </authorList>
    </citation>
    <scope>NUCLEOTIDE SEQUENCE</scope>
</reference>
<evidence type="ECO:0000313" key="1">
    <source>
        <dbReference type="EMBL" id="JAG13004.1"/>
    </source>
</evidence>
<reference evidence="1" key="1">
    <citation type="journal article" date="2014" name="PLoS ONE">
        <title>Transcriptome-Based Identification of ABC Transporters in the Western Tarnished Plant Bug Lygus hesperus.</title>
        <authorList>
            <person name="Hull J.J."/>
            <person name="Chaney K."/>
            <person name="Geib S.M."/>
            <person name="Fabrick J.A."/>
            <person name="Brent C.S."/>
            <person name="Walsh D."/>
            <person name="Lavine L.C."/>
        </authorList>
    </citation>
    <scope>NUCLEOTIDE SEQUENCE</scope>
</reference>
<gene>
    <name evidence="1" type="primary">aat_1</name>
    <name evidence="1" type="ORF">CM83_103480</name>
</gene>
<sequence>HQPIHDWPITTEVPAMDVPELKRPCHALVMVTTSHDLINYTTRHSSFTRLIRVIAYVKRFISNSRIPKRLKNHRTSGPVSSIEFNHANQHFIKLLQHFYFSEVFTTSSFNLLSPELRRLNVFVDPDGLIRVGGRLNNAPLTEEQKHPILLPARSHYTELVVDY</sequence>
<organism evidence="1">
    <name type="scientific">Lygus hesperus</name>
    <name type="common">Western plant bug</name>
    <dbReference type="NCBI Taxonomy" id="30085"/>
    <lineage>
        <taxon>Eukaryota</taxon>
        <taxon>Metazoa</taxon>
        <taxon>Ecdysozoa</taxon>
        <taxon>Arthropoda</taxon>
        <taxon>Hexapoda</taxon>
        <taxon>Insecta</taxon>
        <taxon>Pterygota</taxon>
        <taxon>Neoptera</taxon>
        <taxon>Paraneoptera</taxon>
        <taxon>Hemiptera</taxon>
        <taxon>Heteroptera</taxon>
        <taxon>Panheteroptera</taxon>
        <taxon>Cimicomorpha</taxon>
        <taxon>Miridae</taxon>
        <taxon>Mirini</taxon>
        <taxon>Lygus</taxon>
    </lineage>
</organism>
<dbReference type="GO" id="GO:0016740">
    <property type="term" value="F:transferase activity"/>
    <property type="evidence" value="ECO:0007669"/>
    <property type="project" value="UniProtKB-KW"/>
</dbReference>
<dbReference type="PANTHER" id="PTHR47331">
    <property type="entry name" value="PHD-TYPE DOMAIN-CONTAINING PROTEIN"/>
    <property type="match status" value="1"/>
</dbReference>
<proteinExistence type="predicted"/>
<name>A0A0A9WZ29_LYGHE</name>
<keyword evidence="1" id="KW-0808">Transferase</keyword>
<feature type="non-terminal residue" evidence="1">
    <location>
        <position position="1"/>
    </location>
</feature>
<dbReference type="AlphaFoldDB" id="A0A0A9WZ29"/>